<evidence type="ECO:0000313" key="1">
    <source>
        <dbReference type="EMBL" id="MBG0564665.1"/>
    </source>
</evidence>
<sequence>MSATTLRVMVFGERGAGKTLYLAGLFRGMSVSGPGSVFTLQTGEVDRLKLNRIYADAVNPLLKNFPPSTHWQTEPWRFDCQITNRHGTFRPLSVEYLDYSGEMLDPLDARLGMTDEEIEVDPELRALRGYRDHADAYLLMIDGLKLLRMLRGAPELAGWLEHYLSDQLQVMEQRLTGTGGRPPLHVVVSKWDLLDGRMVDGVPVTLGAVAGLVARQPTFAAHLDGRAQDRDAPVRVIPVSVTGPFAALDEETGEIVKVPGRPVQPYNLDVPFTALLPDTIRWRREQLLADTGPSGEGVERKLNRRAALLAHARAFVGSARGPLAERLDRWATRRQNGGSPAMSIATAGLAGELLHQLGAVLDEQESRSRARLREIQEEHQRRRQAVATESEAITLALQGFAVRLAEFEEKNPGSLLGEVLS</sequence>
<evidence type="ECO:0000313" key="2">
    <source>
        <dbReference type="Proteomes" id="UP000598146"/>
    </source>
</evidence>
<comment type="caution">
    <text evidence="1">The sequence shown here is derived from an EMBL/GenBank/DDBJ whole genome shotgun (WGS) entry which is preliminary data.</text>
</comment>
<dbReference type="AlphaFoldDB" id="A0A931C761"/>
<accession>A0A931C761</accession>
<dbReference type="RefSeq" id="WP_196416451.1">
    <property type="nucleotide sequence ID" value="NZ_JADQTO010000012.1"/>
</dbReference>
<dbReference type="Proteomes" id="UP000598146">
    <property type="component" value="Unassembled WGS sequence"/>
</dbReference>
<name>A0A931C761_9ACTN</name>
<proteinExistence type="predicted"/>
<dbReference type="EMBL" id="JADQTO010000012">
    <property type="protein sequence ID" value="MBG0564665.1"/>
    <property type="molecule type" value="Genomic_DNA"/>
</dbReference>
<keyword evidence="2" id="KW-1185">Reference proteome</keyword>
<gene>
    <name evidence="1" type="ORF">I4J89_24760</name>
</gene>
<protein>
    <submittedName>
        <fullName evidence="1">Uncharacterized protein</fullName>
    </submittedName>
</protein>
<reference evidence="1" key="1">
    <citation type="submission" date="2020-11" db="EMBL/GenBank/DDBJ databases">
        <title>Isolation and identification of active actinomycetes.</title>
        <authorList>
            <person name="Sun X."/>
        </authorList>
    </citation>
    <scope>NUCLEOTIDE SEQUENCE</scope>
    <source>
        <strain evidence="1">NEAU-A11</strain>
    </source>
</reference>
<organism evidence="1 2">
    <name type="scientific">Actinoplanes aureus</name>
    <dbReference type="NCBI Taxonomy" id="2792083"/>
    <lineage>
        <taxon>Bacteria</taxon>
        <taxon>Bacillati</taxon>
        <taxon>Actinomycetota</taxon>
        <taxon>Actinomycetes</taxon>
        <taxon>Micromonosporales</taxon>
        <taxon>Micromonosporaceae</taxon>
        <taxon>Actinoplanes</taxon>
    </lineage>
</organism>